<dbReference type="PANTHER" id="PTHR48475:SF2">
    <property type="entry name" value="RIBONUCLEASE H"/>
    <property type="match status" value="1"/>
</dbReference>
<dbReference type="GO" id="GO:0003676">
    <property type="term" value="F:nucleic acid binding"/>
    <property type="evidence" value="ECO:0007669"/>
    <property type="project" value="InterPro"/>
</dbReference>
<dbReference type="Gene3D" id="3.30.420.10">
    <property type="entry name" value="Ribonuclease H-like superfamily/Ribonuclease H"/>
    <property type="match status" value="1"/>
</dbReference>
<evidence type="ECO:0008006" key="3">
    <source>
        <dbReference type="Google" id="ProtNLM"/>
    </source>
</evidence>
<dbReference type="AlphaFoldDB" id="A0A9R1UL40"/>
<evidence type="ECO:0000313" key="2">
    <source>
        <dbReference type="Proteomes" id="UP000235145"/>
    </source>
</evidence>
<dbReference type="Proteomes" id="UP000235145">
    <property type="component" value="Unassembled WGS sequence"/>
</dbReference>
<proteinExistence type="predicted"/>
<dbReference type="InterPro" id="IPR036397">
    <property type="entry name" value="RNaseH_sf"/>
</dbReference>
<dbReference type="PANTHER" id="PTHR48475">
    <property type="entry name" value="RIBONUCLEASE H"/>
    <property type="match status" value="1"/>
</dbReference>
<protein>
    <recommendedName>
        <fullName evidence="3">RNase H type-1 domain-containing protein</fullName>
    </recommendedName>
</protein>
<keyword evidence="2" id="KW-1185">Reference proteome</keyword>
<comment type="caution">
    <text evidence="1">The sequence shown here is derived from an EMBL/GenBank/DDBJ whole genome shotgun (WGS) entry which is preliminary data.</text>
</comment>
<gene>
    <name evidence="1" type="ORF">LSAT_V11C900462470</name>
</gene>
<sequence>MAANQVTGELEENDKRMERYVKAVQRITSSLKSFTIKQISRGSNRRANALSKLASTCFGHLYKEVLVDVLKERSIDERQVDSLSTGQPNWMMPIIDYLQHSILLDDHREA</sequence>
<reference evidence="1 2" key="1">
    <citation type="journal article" date="2017" name="Nat. Commun.">
        <title>Genome assembly with in vitro proximity ligation data and whole-genome triplication in lettuce.</title>
        <authorList>
            <person name="Reyes-Chin-Wo S."/>
            <person name="Wang Z."/>
            <person name="Yang X."/>
            <person name="Kozik A."/>
            <person name="Arikit S."/>
            <person name="Song C."/>
            <person name="Xia L."/>
            <person name="Froenicke L."/>
            <person name="Lavelle D.O."/>
            <person name="Truco M.J."/>
            <person name="Xia R."/>
            <person name="Zhu S."/>
            <person name="Xu C."/>
            <person name="Xu H."/>
            <person name="Xu X."/>
            <person name="Cox K."/>
            <person name="Korf I."/>
            <person name="Meyers B.C."/>
            <person name="Michelmore R.W."/>
        </authorList>
    </citation>
    <scope>NUCLEOTIDE SEQUENCE [LARGE SCALE GENOMIC DNA]</scope>
    <source>
        <strain evidence="2">cv. Salinas</strain>
        <tissue evidence="1">Seedlings</tissue>
    </source>
</reference>
<dbReference type="EMBL" id="NBSK02000009">
    <property type="protein sequence ID" value="KAJ0188831.1"/>
    <property type="molecule type" value="Genomic_DNA"/>
</dbReference>
<organism evidence="1 2">
    <name type="scientific">Lactuca sativa</name>
    <name type="common">Garden lettuce</name>
    <dbReference type="NCBI Taxonomy" id="4236"/>
    <lineage>
        <taxon>Eukaryota</taxon>
        <taxon>Viridiplantae</taxon>
        <taxon>Streptophyta</taxon>
        <taxon>Embryophyta</taxon>
        <taxon>Tracheophyta</taxon>
        <taxon>Spermatophyta</taxon>
        <taxon>Magnoliopsida</taxon>
        <taxon>eudicotyledons</taxon>
        <taxon>Gunneridae</taxon>
        <taxon>Pentapetalae</taxon>
        <taxon>asterids</taxon>
        <taxon>campanulids</taxon>
        <taxon>Asterales</taxon>
        <taxon>Asteraceae</taxon>
        <taxon>Cichorioideae</taxon>
        <taxon>Cichorieae</taxon>
        <taxon>Lactucinae</taxon>
        <taxon>Lactuca</taxon>
    </lineage>
</organism>
<evidence type="ECO:0000313" key="1">
    <source>
        <dbReference type="EMBL" id="KAJ0188831.1"/>
    </source>
</evidence>
<accession>A0A9R1UL40</accession>
<name>A0A9R1UL40_LACSA</name>